<accession>A0AAE0C4K0</accession>
<feature type="chain" id="PRO_5042219544" evidence="1">
    <location>
        <begin position="27"/>
        <end position="348"/>
    </location>
</feature>
<evidence type="ECO:0000256" key="1">
    <source>
        <dbReference type="SAM" id="SignalP"/>
    </source>
</evidence>
<evidence type="ECO:0000313" key="3">
    <source>
        <dbReference type="Proteomes" id="UP001190700"/>
    </source>
</evidence>
<evidence type="ECO:0000313" key="2">
    <source>
        <dbReference type="EMBL" id="KAK3248293.1"/>
    </source>
</evidence>
<comment type="caution">
    <text evidence="2">The sequence shown here is derived from an EMBL/GenBank/DDBJ whole genome shotgun (WGS) entry which is preliminary data.</text>
</comment>
<dbReference type="EMBL" id="LGRX02028241">
    <property type="protein sequence ID" value="KAK3248293.1"/>
    <property type="molecule type" value="Genomic_DNA"/>
</dbReference>
<protein>
    <submittedName>
        <fullName evidence="2">Uncharacterized protein</fullName>
    </submittedName>
</protein>
<dbReference type="AlphaFoldDB" id="A0AAE0C4K0"/>
<dbReference type="Proteomes" id="UP001190700">
    <property type="component" value="Unassembled WGS sequence"/>
</dbReference>
<organism evidence="2 3">
    <name type="scientific">Cymbomonas tetramitiformis</name>
    <dbReference type="NCBI Taxonomy" id="36881"/>
    <lineage>
        <taxon>Eukaryota</taxon>
        <taxon>Viridiplantae</taxon>
        <taxon>Chlorophyta</taxon>
        <taxon>Pyramimonadophyceae</taxon>
        <taxon>Pyramimonadales</taxon>
        <taxon>Pyramimonadaceae</taxon>
        <taxon>Cymbomonas</taxon>
    </lineage>
</organism>
<sequence>MFMMRYRYATLLFIIVTISRISGGDGRSTGQLYFGAREATIWKPKGNGDSLDEAFNPEHAVTVGPQKWTGGDGGASLLLEHPQLGSRILYTYGDTFVGSLISRPLGNNAIPWGTMNQRYLEDVTTATNSFALYDTSKNSVEYYVAQDSQGNVVDWLQVPQAAGSWPVSLLPLAQGRALALCNSFDGTFSLLFDSVVVLSPNTTKDEQPYVQTASFTLPKSWTGYNRETDNPLQTWPLIAEGGIKWTDGAVKDPNSDLVYLQGTPNSGAADGRTMPLFLARGLAEDLAQGHFAKWQMYSTAGWIPHDEVMTLEDLKWGLSRPRLEAVRSLLPFNNVGQPQVLDLKLGAQ</sequence>
<reference evidence="2 3" key="1">
    <citation type="journal article" date="2015" name="Genome Biol. Evol.">
        <title>Comparative Genomics of a Bacterivorous Green Alga Reveals Evolutionary Causalities and Consequences of Phago-Mixotrophic Mode of Nutrition.</title>
        <authorList>
            <person name="Burns J.A."/>
            <person name="Paasch A."/>
            <person name="Narechania A."/>
            <person name="Kim E."/>
        </authorList>
    </citation>
    <scope>NUCLEOTIDE SEQUENCE [LARGE SCALE GENOMIC DNA]</scope>
    <source>
        <strain evidence="2 3">PLY_AMNH</strain>
    </source>
</reference>
<name>A0AAE0C4K0_9CHLO</name>
<gene>
    <name evidence="2" type="ORF">CYMTET_42235</name>
</gene>
<keyword evidence="3" id="KW-1185">Reference proteome</keyword>
<proteinExistence type="predicted"/>
<keyword evidence="1" id="KW-0732">Signal</keyword>
<feature type="non-terminal residue" evidence="2">
    <location>
        <position position="348"/>
    </location>
</feature>
<feature type="signal peptide" evidence="1">
    <location>
        <begin position="1"/>
        <end position="26"/>
    </location>
</feature>